<name>A0A3M8C033_9BACL</name>
<sequence length="114" mass="12315">MNQASAPLQLHFLAAHKGIPVIDQPYVVMVDEGSGDIVGFQGGFAQKQVALPDPQNAVAAEIAVEKILKESPLHLVYVWSKQLDKPVLVYKPLKGFAGNVYFDAIKGEFVSIGP</sequence>
<dbReference type="OrthoDB" id="2379565at2"/>
<dbReference type="EMBL" id="RHHR01000040">
    <property type="protein sequence ID" value="RNB69014.1"/>
    <property type="molecule type" value="Genomic_DNA"/>
</dbReference>
<evidence type="ECO:0000313" key="2">
    <source>
        <dbReference type="Proteomes" id="UP000282028"/>
    </source>
</evidence>
<comment type="caution">
    <text evidence="1">The sequence shown here is derived from an EMBL/GenBank/DDBJ whole genome shotgun (WGS) entry which is preliminary data.</text>
</comment>
<protein>
    <submittedName>
        <fullName evidence="1">Uncharacterized protein</fullName>
    </submittedName>
</protein>
<dbReference type="AlphaFoldDB" id="A0A3M8C033"/>
<organism evidence="1 2">
    <name type="scientific">Brevibacillus invocatus</name>
    <dbReference type="NCBI Taxonomy" id="173959"/>
    <lineage>
        <taxon>Bacteria</taxon>
        <taxon>Bacillati</taxon>
        <taxon>Bacillota</taxon>
        <taxon>Bacilli</taxon>
        <taxon>Bacillales</taxon>
        <taxon>Paenibacillaceae</taxon>
        <taxon>Brevibacillus</taxon>
    </lineage>
</organism>
<proteinExistence type="predicted"/>
<accession>A0A3M8C033</accession>
<reference evidence="1 2" key="1">
    <citation type="submission" date="2018-10" db="EMBL/GenBank/DDBJ databases">
        <title>Phylogenomics of Brevibacillus.</title>
        <authorList>
            <person name="Dunlap C."/>
        </authorList>
    </citation>
    <scope>NUCLEOTIDE SEQUENCE [LARGE SCALE GENOMIC DNA]</scope>
    <source>
        <strain evidence="1 2">JCM 12215</strain>
    </source>
</reference>
<dbReference type="Proteomes" id="UP000282028">
    <property type="component" value="Unassembled WGS sequence"/>
</dbReference>
<evidence type="ECO:0000313" key="1">
    <source>
        <dbReference type="EMBL" id="RNB69014.1"/>
    </source>
</evidence>
<dbReference type="RefSeq" id="WP_122910605.1">
    <property type="nucleotide sequence ID" value="NZ_CBCSBE010000026.1"/>
</dbReference>
<gene>
    <name evidence="1" type="ORF">EDM52_19415</name>
</gene>
<keyword evidence="2" id="KW-1185">Reference proteome</keyword>